<dbReference type="Proteomes" id="UP001154114">
    <property type="component" value="Chromosome 11"/>
</dbReference>
<protein>
    <submittedName>
        <fullName evidence="4">Uncharacterized protein</fullName>
    </submittedName>
</protein>
<dbReference type="GO" id="GO:0070062">
    <property type="term" value="C:extracellular exosome"/>
    <property type="evidence" value="ECO:0007669"/>
    <property type="project" value="TreeGrafter"/>
</dbReference>
<evidence type="ECO:0000256" key="3">
    <source>
        <dbReference type="SAM" id="MobiDB-lite"/>
    </source>
</evidence>
<dbReference type="SUPFAM" id="SSF48452">
    <property type="entry name" value="TPR-like"/>
    <property type="match status" value="2"/>
</dbReference>
<keyword evidence="2" id="KW-0802">TPR repeat</keyword>
<feature type="compositionally biased region" description="Polar residues" evidence="3">
    <location>
        <begin position="14"/>
        <end position="24"/>
    </location>
</feature>
<reference evidence="4" key="1">
    <citation type="submission" date="2021-12" db="EMBL/GenBank/DDBJ databases">
        <authorList>
            <person name="King R."/>
        </authorList>
    </citation>
    <scope>NUCLEOTIDE SEQUENCE</scope>
</reference>
<name>A0A9P0FPM2_CHRIL</name>
<dbReference type="PANTHER" id="PTHR44314">
    <property type="entry name" value="CILIA- AND FLAGELLA-ASSOCIATED PROTEIN 70"/>
    <property type="match status" value="1"/>
</dbReference>
<dbReference type="OrthoDB" id="10262375at2759"/>
<accession>A0A9P0FPM2</accession>
<organism evidence="4 5">
    <name type="scientific">Chrysodeixis includens</name>
    <name type="common">Soybean looper</name>
    <name type="synonym">Pseudoplusia includens</name>
    <dbReference type="NCBI Taxonomy" id="689277"/>
    <lineage>
        <taxon>Eukaryota</taxon>
        <taxon>Metazoa</taxon>
        <taxon>Ecdysozoa</taxon>
        <taxon>Arthropoda</taxon>
        <taxon>Hexapoda</taxon>
        <taxon>Insecta</taxon>
        <taxon>Pterygota</taxon>
        <taxon>Neoptera</taxon>
        <taxon>Endopterygota</taxon>
        <taxon>Lepidoptera</taxon>
        <taxon>Glossata</taxon>
        <taxon>Ditrysia</taxon>
        <taxon>Noctuoidea</taxon>
        <taxon>Noctuidae</taxon>
        <taxon>Plusiinae</taxon>
        <taxon>Chrysodeixis</taxon>
    </lineage>
</organism>
<evidence type="ECO:0000313" key="4">
    <source>
        <dbReference type="EMBL" id="CAH0581408.1"/>
    </source>
</evidence>
<dbReference type="EMBL" id="LR824014">
    <property type="protein sequence ID" value="CAH0581408.1"/>
    <property type="molecule type" value="Genomic_DNA"/>
</dbReference>
<evidence type="ECO:0000256" key="2">
    <source>
        <dbReference type="ARBA" id="ARBA00022803"/>
    </source>
</evidence>
<keyword evidence="5" id="KW-1185">Reference proteome</keyword>
<dbReference type="GO" id="GO:0003341">
    <property type="term" value="P:cilium movement"/>
    <property type="evidence" value="ECO:0007669"/>
    <property type="project" value="TreeGrafter"/>
</dbReference>
<dbReference type="Gene3D" id="1.25.40.10">
    <property type="entry name" value="Tetratricopeptide repeat domain"/>
    <property type="match status" value="2"/>
</dbReference>
<feature type="region of interest" description="Disordered" evidence="3">
    <location>
        <begin position="1"/>
        <end position="35"/>
    </location>
</feature>
<sequence length="1014" mass="115724">MNGKKEPGKRSSGRSKSTLQTQKSENLKPEVHQNIPPCDTLTVKVLSLRTPDEDPKHFAIKVTYFDQLILNSIIKSIGGQDEEHLQAIATGTMDYDPSDHEKMSLFADNPLIVNIQPLRNIEEQADNSQQSLNSPPKQHILTRHLEDISCCNIDILSIFLGEEEIQQMCVKKRMEPMITPRASCRKSWDNLPMLSMELLVERNPQNAEHHKLLKEANWMKVTVIASYNMYIPFEDGYTYTVASKTPLENVNKVGVVKYDNGYREPKRFNGASFYPKWETLRVEPDAFTRGDQKLQCRIDDIQNDDEIDLPYYMNRILPYHTAVWGSFHRTLMFKSNEKWLYKHLKDYKWPLELHIYGEDGGFSFMGCMNLFRLLYPGEKQVNIAVPLNWINKEAMSQECGCELLLSPIERAPSAYNERTLSPATIATFRPSKITTESAPTSVSTLTSQVKATGADDNCSFVIVEIRLGRPLKEAIIPPDIPSYEISEMLSEIEQSLPHKRECVGRGQLEKAWQDTVRAAATSLRKVAHYGSTEFCSFNRQLSETRTRVELMTSCWQDAATFINNAFVVQDYQRSEELFEELVMMAHACLMRSAYDTLIESDDLNAMEPELRAARHARQMQDTHHAMELYMQLLINHPREANYWRELSTCLKDLDREWAAACLNKSVVLNPRHPLTLVSKGAMLFEEEPGTSDPFFLALLAFNPTWVTLWVIAGAYFYERQLFLLADTIMKIANTKLDVYYVAYAHGLYQKEWEEELGDWWDFTPLLQGMSLYYEAADLLLRLRAVPLAEVCVARGLAESGESATYYHLVGLCCRLRGDYDEALCHLKTGIEKFGEVSYLRSLEAECLHRIAKIPESMASYDKAGNCVTPFSILMSLPCRDEHNKRGVVVDLVRRQPSAYAWTVLSYDFLKIVNMTNQTTCLSDGQGGSKTCARACAIQALKFDRRAGRAWLVLAKLVKPSVRRVHCLNMANVCGFKVTAEDIEMASMPSKHSTCHFVGQALRECRCELCENMQM</sequence>
<gene>
    <name evidence="4" type="ORF">CINC_LOCUS1601</name>
</gene>
<dbReference type="GO" id="GO:0060271">
    <property type="term" value="P:cilium assembly"/>
    <property type="evidence" value="ECO:0007669"/>
    <property type="project" value="TreeGrafter"/>
</dbReference>
<dbReference type="AlphaFoldDB" id="A0A9P0FPM2"/>
<dbReference type="InterPro" id="IPR011990">
    <property type="entry name" value="TPR-like_helical_dom_sf"/>
</dbReference>
<keyword evidence="1" id="KW-0677">Repeat</keyword>
<evidence type="ECO:0000256" key="1">
    <source>
        <dbReference type="ARBA" id="ARBA00022737"/>
    </source>
</evidence>
<dbReference type="GO" id="GO:0031514">
    <property type="term" value="C:motile cilium"/>
    <property type="evidence" value="ECO:0007669"/>
    <property type="project" value="TreeGrafter"/>
</dbReference>
<proteinExistence type="predicted"/>
<evidence type="ECO:0000313" key="5">
    <source>
        <dbReference type="Proteomes" id="UP001154114"/>
    </source>
</evidence>
<dbReference type="PANTHER" id="PTHR44314:SF1">
    <property type="entry name" value="CILIA- AND FLAGELLA-ASSOCIATED PROTEIN 70"/>
    <property type="match status" value="1"/>
</dbReference>
<dbReference type="InterPro" id="IPR052628">
    <property type="entry name" value="CFAP70"/>
</dbReference>